<evidence type="ECO:0000313" key="3">
    <source>
        <dbReference type="Proteomes" id="UP000093053"/>
    </source>
</evidence>
<dbReference type="Proteomes" id="UP000093053">
    <property type="component" value="Chromosome"/>
</dbReference>
<sequence length="129" mass="14257">MTVNPEFWAEFTANYVELFNSHDVDGLYEIYSDTGVLVLEPGVALPKSEDMKAGIKEYFATLQPKLTADVKLSYQAGDLVLLIVEWTLTTTADGETTTRAGRAVDILVKDPDGVWRYAVDNHSGTDLPE</sequence>
<dbReference type="InterPro" id="IPR037401">
    <property type="entry name" value="SnoaL-like"/>
</dbReference>
<dbReference type="KEGG" id="led:BBK82_44685"/>
<protein>
    <submittedName>
        <fullName evidence="2">DUF4440 domain-containing protein</fullName>
    </submittedName>
</protein>
<accession>A0A1B2HW82</accession>
<gene>
    <name evidence="2" type="ORF">BBK82_44685</name>
</gene>
<evidence type="ECO:0000313" key="2">
    <source>
        <dbReference type="EMBL" id="ANZ41984.1"/>
    </source>
</evidence>
<dbReference type="OrthoDB" id="7375616at2"/>
<dbReference type="RefSeq" id="WP_065920318.1">
    <property type="nucleotide sequence ID" value="NZ_CP016793.1"/>
</dbReference>
<feature type="domain" description="SnoaL-like" evidence="1">
    <location>
        <begin position="14"/>
        <end position="109"/>
    </location>
</feature>
<proteinExistence type="predicted"/>
<dbReference type="STRING" id="1586287.BBK82_44685"/>
<dbReference type="InterPro" id="IPR032710">
    <property type="entry name" value="NTF2-like_dom_sf"/>
</dbReference>
<dbReference type="Pfam" id="PF12680">
    <property type="entry name" value="SnoaL_2"/>
    <property type="match status" value="1"/>
</dbReference>
<name>A0A1B2HW82_9PSEU</name>
<dbReference type="Gene3D" id="3.10.450.50">
    <property type="match status" value="1"/>
</dbReference>
<dbReference type="EMBL" id="CP016793">
    <property type="protein sequence ID" value="ANZ41984.1"/>
    <property type="molecule type" value="Genomic_DNA"/>
</dbReference>
<reference evidence="2 3" key="1">
    <citation type="submission" date="2016-07" db="EMBL/GenBank/DDBJ databases">
        <title>Complete genome sequence of the Lentzea guizhouensis DHS C013.</title>
        <authorList>
            <person name="Cao C."/>
        </authorList>
    </citation>
    <scope>NUCLEOTIDE SEQUENCE [LARGE SCALE GENOMIC DNA]</scope>
    <source>
        <strain evidence="2 3">DHS C013</strain>
    </source>
</reference>
<dbReference type="AlphaFoldDB" id="A0A1B2HW82"/>
<organism evidence="2 3">
    <name type="scientific">Lentzea guizhouensis</name>
    <dbReference type="NCBI Taxonomy" id="1586287"/>
    <lineage>
        <taxon>Bacteria</taxon>
        <taxon>Bacillati</taxon>
        <taxon>Actinomycetota</taxon>
        <taxon>Actinomycetes</taxon>
        <taxon>Pseudonocardiales</taxon>
        <taxon>Pseudonocardiaceae</taxon>
        <taxon>Lentzea</taxon>
    </lineage>
</organism>
<evidence type="ECO:0000259" key="1">
    <source>
        <dbReference type="Pfam" id="PF12680"/>
    </source>
</evidence>
<keyword evidence="3" id="KW-1185">Reference proteome</keyword>
<dbReference type="CDD" id="cd00531">
    <property type="entry name" value="NTF2_like"/>
    <property type="match status" value="1"/>
</dbReference>
<dbReference type="SUPFAM" id="SSF54427">
    <property type="entry name" value="NTF2-like"/>
    <property type="match status" value="1"/>
</dbReference>